<keyword evidence="2" id="KW-1185">Reference proteome</keyword>
<dbReference type="PANTHER" id="PTHR20961:SF38">
    <property type="entry name" value="PROTEIN O-LINKED-MANNOSE BETA-1,4-N-ACETYLGLUCOSAMINYLTRANSFERASE 2"/>
    <property type="match status" value="1"/>
</dbReference>
<organism evidence="1 2">
    <name type="scientific">Pleodorina starrii</name>
    <dbReference type="NCBI Taxonomy" id="330485"/>
    <lineage>
        <taxon>Eukaryota</taxon>
        <taxon>Viridiplantae</taxon>
        <taxon>Chlorophyta</taxon>
        <taxon>core chlorophytes</taxon>
        <taxon>Chlorophyceae</taxon>
        <taxon>CS clade</taxon>
        <taxon>Chlamydomonadales</taxon>
        <taxon>Volvocaceae</taxon>
        <taxon>Pleodorina</taxon>
    </lineage>
</organism>
<sequence>MRSATFVGLMARCAQSRTQRKGSMAGTAVLLILAIIFIAYGTTPAMSANVTAVRYPVPSHVSKWTDKLQVDKWLDAARAELTKNGSVPLDSSCDQRFGMGYLQRWRDAKKDVCTSGKSTFSCYEHPPANNGQNVGSLFCTATNLILNSNDFLGEVLTQPGTRYPTPKKGSAKVACALRQPLPWARGELEDSHTDRWLYGALEAAPEPEVMDACSDPRRTVSYPVYFVTRMDPTNAFHHFEEVNNLFAALWMYPHKELLQQGITIVAFDGAPAGFFLELWRRIAYPYRIRFLRNRPYPPGTCFKNVLIASMPHRSFYTHFWPGRTTDCRSLFFSGVMQWVHALMADIRPESYTWPDGQHRQNDDTVVGRVTWVSRRHFETANKHTFTGWQTQRMVGNDEDIIAALSSAVMSWNARSCLRDPGAPNCRKLPVYFEFGSMELGDHRWYPDQLMILARTNVLVAIHGAGVFNEVWLRPSTSAVIEVMHNSIGNYHYHNIAAFLGLPYHDMGSARDPSVIADQLRQVLDETAQRMVEEHKRKAAAVAAGGPEATSTLRRLRG</sequence>
<dbReference type="AlphaFoldDB" id="A0A9W6BQX8"/>
<protein>
    <submittedName>
        <fullName evidence="1">Uncharacterized protein</fullName>
    </submittedName>
</protein>
<proteinExistence type="predicted"/>
<dbReference type="InterPro" id="IPR007657">
    <property type="entry name" value="Glycosyltransferase_61"/>
</dbReference>
<comment type="caution">
    <text evidence="1">The sequence shown here is derived from an EMBL/GenBank/DDBJ whole genome shotgun (WGS) entry which is preliminary data.</text>
</comment>
<dbReference type="PANTHER" id="PTHR20961">
    <property type="entry name" value="GLYCOSYLTRANSFERASE"/>
    <property type="match status" value="1"/>
</dbReference>
<name>A0A9W6BQX8_9CHLO</name>
<accession>A0A9W6BQX8</accession>
<evidence type="ECO:0000313" key="1">
    <source>
        <dbReference type="EMBL" id="GLC56107.1"/>
    </source>
</evidence>
<dbReference type="GO" id="GO:0016757">
    <property type="term" value="F:glycosyltransferase activity"/>
    <property type="evidence" value="ECO:0007669"/>
    <property type="project" value="InterPro"/>
</dbReference>
<evidence type="ECO:0000313" key="2">
    <source>
        <dbReference type="Proteomes" id="UP001165080"/>
    </source>
</evidence>
<dbReference type="Proteomes" id="UP001165080">
    <property type="component" value="Unassembled WGS sequence"/>
</dbReference>
<dbReference type="EMBL" id="BRXU01000014">
    <property type="protein sequence ID" value="GLC56107.1"/>
    <property type="molecule type" value="Genomic_DNA"/>
</dbReference>
<reference evidence="1 2" key="1">
    <citation type="journal article" date="2023" name="Commun. Biol.">
        <title>Reorganization of the ancestral sex-determining regions during the evolution of trioecy in Pleodorina starrii.</title>
        <authorList>
            <person name="Takahashi K."/>
            <person name="Suzuki S."/>
            <person name="Kawai-Toyooka H."/>
            <person name="Yamamoto K."/>
            <person name="Hamaji T."/>
            <person name="Ootsuki R."/>
            <person name="Yamaguchi H."/>
            <person name="Kawachi M."/>
            <person name="Higashiyama T."/>
            <person name="Nozaki H."/>
        </authorList>
    </citation>
    <scope>NUCLEOTIDE SEQUENCE [LARGE SCALE GENOMIC DNA]</scope>
    <source>
        <strain evidence="1 2">NIES-4479</strain>
    </source>
</reference>
<gene>
    <name evidence="1" type="primary">PLEST003037</name>
    <name evidence="1" type="ORF">PLESTB_001065100</name>
</gene>